<sequence>MSSPTPPGGRARRPPPVVLDPAARRLVDASAAPPHLHDIGPVDGRLALRAAQDHAGDGPDVRTEFRAAPVGPSGLVGFQLVRPAAATGPLPAVLYLHGGRWTLGDAGTHRLLTGALAERAGAALLVPEYSRAPEARYPVAVEECYALLEWAAANAAGLGLRGDRLAVAGDCAGATMAAALALLAARRGGPRPRAQLLYYPMTDPGCGSASQRRFATGYPLTRRALHRYWREYCPDERRLAEPAAAPLRATAADLAGLPPALVVSAEADVARDEAEEYARRLRAAGVAVTCVRYLGAVHDFASLTALRDSPPARAAVRQGAAFLAAALHGGEEPGTPT</sequence>
<dbReference type="PANTHER" id="PTHR48081">
    <property type="entry name" value="AB HYDROLASE SUPERFAMILY PROTEIN C4A8.06C"/>
    <property type="match status" value="1"/>
</dbReference>
<accession>A0ABS7FK37</accession>
<keyword evidence="1 3" id="KW-0378">Hydrolase</keyword>
<dbReference type="Pfam" id="PF07859">
    <property type="entry name" value="Abhydrolase_3"/>
    <property type="match status" value="1"/>
</dbReference>
<protein>
    <submittedName>
        <fullName evidence="3">Alpha/beta hydrolase</fullName>
    </submittedName>
</protein>
<gene>
    <name evidence="3" type="ORF">K1Y72_00065</name>
</gene>
<dbReference type="GO" id="GO:0016787">
    <property type="term" value="F:hydrolase activity"/>
    <property type="evidence" value="ECO:0007669"/>
    <property type="project" value="UniProtKB-KW"/>
</dbReference>
<comment type="caution">
    <text evidence="3">The sequence shown here is derived from an EMBL/GenBank/DDBJ whole genome shotgun (WGS) entry which is preliminary data.</text>
</comment>
<dbReference type="Gene3D" id="3.40.50.1820">
    <property type="entry name" value="alpha/beta hydrolase"/>
    <property type="match status" value="1"/>
</dbReference>
<dbReference type="SUPFAM" id="SSF53474">
    <property type="entry name" value="alpha/beta-Hydrolases"/>
    <property type="match status" value="1"/>
</dbReference>
<dbReference type="RefSeq" id="WP_220161980.1">
    <property type="nucleotide sequence ID" value="NZ_JAIBOA010000001.1"/>
</dbReference>
<evidence type="ECO:0000313" key="3">
    <source>
        <dbReference type="EMBL" id="MBW8480739.1"/>
    </source>
</evidence>
<evidence type="ECO:0000259" key="2">
    <source>
        <dbReference type="Pfam" id="PF07859"/>
    </source>
</evidence>
<evidence type="ECO:0000256" key="1">
    <source>
        <dbReference type="ARBA" id="ARBA00022801"/>
    </source>
</evidence>
<proteinExistence type="predicted"/>
<feature type="domain" description="Alpha/beta hydrolase fold-3" evidence="2">
    <location>
        <begin position="93"/>
        <end position="301"/>
    </location>
</feature>
<evidence type="ECO:0000313" key="4">
    <source>
        <dbReference type="Proteomes" id="UP000774570"/>
    </source>
</evidence>
<dbReference type="EMBL" id="JAIBOA010000001">
    <property type="protein sequence ID" value="MBW8480739.1"/>
    <property type="molecule type" value="Genomic_DNA"/>
</dbReference>
<name>A0ABS7FK37_9ACTN</name>
<dbReference type="InterPro" id="IPR029058">
    <property type="entry name" value="AB_hydrolase_fold"/>
</dbReference>
<keyword evidence="4" id="KW-1185">Reference proteome</keyword>
<dbReference type="InterPro" id="IPR013094">
    <property type="entry name" value="AB_hydrolase_3"/>
</dbReference>
<reference evidence="3 4" key="1">
    <citation type="submission" date="2021-07" db="EMBL/GenBank/DDBJ databases">
        <title>Actinomadura sp. PM05-2 isolated from lichen.</title>
        <authorList>
            <person name="Somphong A."/>
            <person name="Phongsopitanun W."/>
            <person name="Tanasupawat S."/>
            <person name="Peongsungnone V."/>
        </authorList>
    </citation>
    <scope>NUCLEOTIDE SEQUENCE [LARGE SCALE GENOMIC DNA]</scope>
    <source>
        <strain evidence="3 4">PM05-2</strain>
    </source>
</reference>
<dbReference type="PANTHER" id="PTHR48081:SF8">
    <property type="entry name" value="ALPHA_BETA HYDROLASE FOLD-3 DOMAIN-CONTAINING PROTEIN-RELATED"/>
    <property type="match status" value="1"/>
</dbReference>
<dbReference type="Proteomes" id="UP000774570">
    <property type="component" value="Unassembled WGS sequence"/>
</dbReference>
<dbReference type="InterPro" id="IPR050300">
    <property type="entry name" value="GDXG_lipolytic_enzyme"/>
</dbReference>
<organism evidence="3 4">
    <name type="scientific">Actinomadura parmotrematis</name>
    <dbReference type="NCBI Taxonomy" id="2864039"/>
    <lineage>
        <taxon>Bacteria</taxon>
        <taxon>Bacillati</taxon>
        <taxon>Actinomycetota</taxon>
        <taxon>Actinomycetes</taxon>
        <taxon>Streptosporangiales</taxon>
        <taxon>Thermomonosporaceae</taxon>
        <taxon>Actinomadura</taxon>
    </lineage>
</organism>